<dbReference type="PANTHER" id="PTHR30483:SF6">
    <property type="entry name" value="PERIPLASMIC BINDING PROTEIN OF ABC TRANSPORTER FOR NATURAL AMINO ACIDS"/>
    <property type="match status" value="1"/>
</dbReference>
<comment type="caution">
    <text evidence="6">The sequence shown here is derived from an EMBL/GenBank/DDBJ whole genome shotgun (WGS) entry which is preliminary data.</text>
</comment>
<evidence type="ECO:0000256" key="1">
    <source>
        <dbReference type="ARBA" id="ARBA00010062"/>
    </source>
</evidence>
<keyword evidence="7" id="KW-1185">Reference proteome</keyword>
<evidence type="ECO:0000313" key="6">
    <source>
        <dbReference type="EMBL" id="MDQ0394460.1"/>
    </source>
</evidence>
<protein>
    <submittedName>
        <fullName evidence="6">Branched-chain amino acid transport system substrate-binding protein</fullName>
    </submittedName>
</protein>
<dbReference type="PANTHER" id="PTHR30483">
    <property type="entry name" value="LEUCINE-SPECIFIC-BINDING PROTEIN"/>
    <property type="match status" value="1"/>
</dbReference>
<dbReference type="InterPro" id="IPR028081">
    <property type="entry name" value="Leu-bd"/>
</dbReference>
<organism evidence="6 7">
    <name type="scientific">Labrys monachus</name>
    <dbReference type="NCBI Taxonomy" id="217067"/>
    <lineage>
        <taxon>Bacteria</taxon>
        <taxon>Pseudomonadati</taxon>
        <taxon>Pseudomonadota</taxon>
        <taxon>Alphaproteobacteria</taxon>
        <taxon>Hyphomicrobiales</taxon>
        <taxon>Xanthobacteraceae</taxon>
        <taxon>Labrys</taxon>
    </lineage>
</organism>
<accession>A0ABU0FIP8</accession>
<feature type="domain" description="Leucine-binding protein" evidence="5">
    <location>
        <begin position="29"/>
        <end position="387"/>
    </location>
</feature>
<proteinExistence type="inferred from homology"/>
<dbReference type="InterPro" id="IPR028082">
    <property type="entry name" value="Peripla_BP_I"/>
</dbReference>
<dbReference type="EMBL" id="JAUSVK010000001">
    <property type="protein sequence ID" value="MDQ0394460.1"/>
    <property type="molecule type" value="Genomic_DNA"/>
</dbReference>
<dbReference type="PRINTS" id="PR00337">
    <property type="entry name" value="LEUILEVALBP"/>
</dbReference>
<evidence type="ECO:0000256" key="2">
    <source>
        <dbReference type="ARBA" id="ARBA00022448"/>
    </source>
</evidence>
<sequence>MIARKILGALALGVSIYGILVGAAQADIIKLGVLAPVTGKAASDGEDAVRGVKMAVDDLNKAGGIGGNTFEVVVGDVGEASSDAVATAAERLLGDRAMGAIFANYASGTNFEIEMMAEQDMIYMVSANSQQTKDIISPKPQDFGTVWSLTPSYDGYNTEIVPVIDSLVAAGKLKLPNKKVAMIASDNPYSKGIAEGMVKAFKAAGWQITQDDLLPFGEINDWRSFLAKVRQDPPALLINTDYVSSNAATFMTQFMENPTDSLVFIQYAPSVPEFLKLTKEKSSGIVYNMLGGMLPPASNPRADELVKKYEGTYHNEPGSAAVMLYEQVMIYADALRKVGDATKHDDIGAAIAKTDKMTAVGRVAFDPATHLTVQDNEHVPIQFYQIQDGKRVMFYPPQYRTGDFAQPSWMK</sequence>
<evidence type="ECO:0000313" key="7">
    <source>
        <dbReference type="Proteomes" id="UP001237448"/>
    </source>
</evidence>
<dbReference type="InterPro" id="IPR000709">
    <property type="entry name" value="Leu_Ile_Val-bd"/>
</dbReference>
<dbReference type="InterPro" id="IPR051010">
    <property type="entry name" value="BCAA_transport"/>
</dbReference>
<evidence type="ECO:0000256" key="4">
    <source>
        <dbReference type="ARBA" id="ARBA00022970"/>
    </source>
</evidence>
<evidence type="ECO:0000259" key="5">
    <source>
        <dbReference type="Pfam" id="PF13458"/>
    </source>
</evidence>
<keyword evidence="2" id="KW-0813">Transport</keyword>
<dbReference type="SUPFAM" id="SSF53822">
    <property type="entry name" value="Periplasmic binding protein-like I"/>
    <property type="match status" value="1"/>
</dbReference>
<gene>
    <name evidence="6" type="ORF">J3R73_004252</name>
</gene>
<dbReference type="Pfam" id="PF13458">
    <property type="entry name" value="Peripla_BP_6"/>
    <property type="match status" value="1"/>
</dbReference>
<keyword evidence="4" id="KW-0029">Amino-acid transport</keyword>
<dbReference type="Proteomes" id="UP001237448">
    <property type="component" value="Unassembled WGS sequence"/>
</dbReference>
<evidence type="ECO:0000256" key="3">
    <source>
        <dbReference type="ARBA" id="ARBA00022729"/>
    </source>
</evidence>
<reference evidence="6 7" key="1">
    <citation type="submission" date="2023-07" db="EMBL/GenBank/DDBJ databases">
        <title>Genomic Encyclopedia of Type Strains, Phase IV (KMG-IV): sequencing the most valuable type-strain genomes for metagenomic binning, comparative biology and taxonomic classification.</title>
        <authorList>
            <person name="Goeker M."/>
        </authorList>
    </citation>
    <scope>NUCLEOTIDE SEQUENCE [LARGE SCALE GENOMIC DNA]</scope>
    <source>
        <strain evidence="6 7">DSM 5896</strain>
    </source>
</reference>
<dbReference type="Gene3D" id="3.40.50.2300">
    <property type="match status" value="2"/>
</dbReference>
<dbReference type="RefSeq" id="WP_307431519.1">
    <property type="nucleotide sequence ID" value="NZ_JAUSVK010000001.1"/>
</dbReference>
<name>A0ABU0FIP8_9HYPH</name>
<comment type="similarity">
    <text evidence="1">Belongs to the leucine-binding protein family.</text>
</comment>
<keyword evidence="3" id="KW-0732">Signal</keyword>